<proteinExistence type="inferred from homology"/>
<keyword evidence="4" id="KW-0732">Signal</keyword>
<dbReference type="STRING" id="86049.A0A1C1D049"/>
<sequence>MWSPLYVLASVLVLPGFCQNSTNTSVPTGAYPFSVYTLTAENITAKLIPYGASLTSLLVQDRDGNYQDVVVGYDNATQYLTDSQSESPEGNPNPDIGFLPANDEAANHTYFGPIVGRYANRIKNSTFTLNGQSYHIPANENAGADTLHGGTVGYDQRNWTVVASSPSSITFSLLDTGFEGFPGTVLTIATYTLGSAASGPQGEIRPRLTSSIVSTALDQDTPIMLANHIYWNLNAFKQATILNDTTLWMPYSDRYIAVDSILIPTGDLGSVTNVSALDFLSPKLIGDAVDDAAGVCGAGCTGIDNAFILDRPANAGPAASNFPVLRLWSETTGIQLDVSTNQRGLQIYTCNGQDGTIPVKASQQTRNNGTQGAARFVNKHGCIVIETQAWIDGINHPEWGISQDEIFGPTTGPAVNYATYDFSTF</sequence>
<dbReference type="VEuPathDB" id="FungiDB:CLCR_00183"/>
<evidence type="ECO:0000256" key="1">
    <source>
        <dbReference type="ARBA" id="ARBA00006206"/>
    </source>
</evidence>
<dbReference type="VEuPathDB" id="FungiDB:G647_02539"/>
<dbReference type="PANTHER" id="PTHR10091:SF6">
    <property type="entry name" value="1-EPIMERASE, PUTATIVE (AFU_ORTHOLOGUE AFUA_3G13240)-RELATED"/>
    <property type="match status" value="1"/>
</dbReference>
<dbReference type="Pfam" id="PF01263">
    <property type="entry name" value="Aldose_epim"/>
    <property type="match status" value="2"/>
</dbReference>
<keyword evidence="2" id="KW-0413">Isomerase</keyword>
<name>A0A1C1D049_9EURO</name>
<gene>
    <name evidence="5" type="ORF">CLCR_00183</name>
</gene>
<accession>A0A1C1D049</accession>
<dbReference type="InterPro" id="IPR014718">
    <property type="entry name" value="GH-type_carb-bd"/>
</dbReference>
<dbReference type="eggNOG" id="KOG1604">
    <property type="taxonomic scope" value="Eukaryota"/>
</dbReference>
<keyword evidence="3" id="KW-0119">Carbohydrate metabolism</keyword>
<feature type="chain" id="PRO_5008651173" evidence="4">
    <location>
        <begin position="21"/>
        <end position="425"/>
    </location>
</feature>
<dbReference type="SUPFAM" id="SSF74650">
    <property type="entry name" value="Galactose mutarotase-like"/>
    <property type="match status" value="1"/>
</dbReference>
<evidence type="ECO:0000313" key="6">
    <source>
        <dbReference type="Proteomes" id="UP000094526"/>
    </source>
</evidence>
<evidence type="ECO:0000256" key="2">
    <source>
        <dbReference type="ARBA" id="ARBA00023235"/>
    </source>
</evidence>
<dbReference type="GO" id="GO:0033499">
    <property type="term" value="P:galactose catabolic process via UDP-galactose, Leloir pathway"/>
    <property type="evidence" value="ECO:0007669"/>
    <property type="project" value="TreeGrafter"/>
</dbReference>
<evidence type="ECO:0000256" key="3">
    <source>
        <dbReference type="ARBA" id="ARBA00023277"/>
    </source>
</evidence>
<dbReference type="InterPro" id="IPR008183">
    <property type="entry name" value="Aldose_1/G6P_1-epimerase"/>
</dbReference>
<evidence type="ECO:0000313" key="5">
    <source>
        <dbReference type="EMBL" id="OCT54155.1"/>
    </source>
</evidence>
<dbReference type="GO" id="GO:0030246">
    <property type="term" value="F:carbohydrate binding"/>
    <property type="evidence" value="ECO:0007669"/>
    <property type="project" value="InterPro"/>
</dbReference>
<protein>
    <submittedName>
        <fullName evidence="5">Aldose 1-epimerase</fullName>
    </submittedName>
</protein>
<dbReference type="AlphaFoldDB" id="A0A1C1D049"/>
<dbReference type="PANTHER" id="PTHR10091">
    <property type="entry name" value="ALDOSE-1-EPIMERASE"/>
    <property type="match status" value="1"/>
</dbReference>
<dbReference type="EMBL" id="LGRB01000006">
    <property type="protein sequence ID" value="OCT54155.1"/>
    <property type="molecule type" value="Genomic_DNA"/>
</dbReference>
<evidence type="ECO:0000256" key="4">
    <source>
        <dbReference type="SAM" id="SignalP"/>
    </source>
</evidence>
<dbReference type="Proteomes" id="UP000094526">
    <property type="component" value="Unassembled WGS sequence"/>
</dbReference>
<dbReference type="GO" id="GO:0006006">
    <property type="term" value="P:glucose metabolic process"/>
    <property type="evidence" value="ECO:0007669"/>
    <property type="project" value="TreeGrafter"/>
</dbReference>
<dbReference type="OrthoDB" id="274691at2759"/>
<dbReference type="CDD" id="cd09019">
    <property type="entry name" value="galactose_mutarotase_like"/>
    <property type="match status" value="1"/>
</dbReference>
<dbReference type="InterPro" id="IPR011013">
    <property type="entry name" value="Gal_mutarotase_sf_dom"/>
</dbReference>
<organism evidence="5 6">
    <name type="scientific">Cladophialophora carrionii</name>
    <dbReference type="NCBI Taxonomy" id="86049"/>
    <lineage>
        <taxon>Eukaryota</taxon>
        <taxon>Fungi</taxon>
        <taxon>Dikarya</taxon>
        <taxon>Ascomycota</taxon>
        <taxon>Pezizomycotina</taxon>
        <taxon>Eurotiomycetes</taxon>
        <taxon>Chaetothyriomycetidae</taxon>
        <taxon>Chaetothyriales</taxon>
        <taxon>Herpotrichiellaceae</taxon>
        <taxon>Cladophialophora</taxon>
    </lineage>
</organism>
<keyword evidence="6" id="KW-1185">Reference proteome</keyword>
<comment type="similarity">
    <text evidence="1">Belongs to the aldose epimerase family.</text>
</comment>
<comment type="caution">
    <text evidence="5">The sequence shown here is derived from an EMBL/GenBank/DDBJ whole genome shotgun (WGS) entry which is preliminary data.</text>
</comment>
<dbReference type="GO" id="GO:0004034">
    <property type="term" value="F:aldose 1-epimerase activity"/>
    <property type="evidence" value="ECO:0007669"/>
    <property type="project" value="TreeGrafter"/>
</dbReference>
<dbReference type="Gene3D" id="2.70.98.10">
    <property type="match status" value="1"/>
</dbReference>
<feature type="signal peptide" evidence="4">
    <location>
        <begin position="1"/>
        <end position="20"/>
    </location>
</feature>
<dbReference type="InterPro" id="IPR047215">
    <property type="entry name" value="Galactose_mutarotase-like"/>
</dbReference>
<reference evidence="6" key="1">
    <citation type="submission" date="2015-07" db="EMBL/GenBank/DDBJ databases">
        <authorList>
            <person name="Teixeira M.M."/>
            <person name="Souza R.C."/>
            <person name="Almeida L.G."/>
            <person name="Vicente V.A."/>
            <person name="de Hoog S."/>
            <person name="Bocca A.L."/>
            <person name="de Almeida S.R."/>
            <person name="Vasconcelos A.T."/>
            <person name="Felipe M.S."/>
        </authorList>
    </citation>
    <scope>NUCLEOTIDE SEQUENCE [LARGE SCALE GENOMIC DNA]</scope>
    <source>
        <strain evidence="6">KSF</strain>
    </source>
</reference>